<reference evidence="2 3" key="1">
    <citation type="submission" date="2016-09" db="EMBL/GenBank/DDBJ databases">
        <authorList>
            <person name="Capua I."/>
            <person name="De Benedictis P."/>
            <person name="Joannis T."/>
            <person name="Lombin L.H."/>
            <person name="Cattoli G."/>
        </authorList>
    </citation>
    <scope>NUCLEOTIDE SEQUENCE [LARGE SCALE GENOMIC DNA]</scope>
    <source>
        <strain evidence="2 3">A7P-90m</strain>
    </source>
</reference>
<keyword evidence="1" id="KW-0472">Membrane</keyword>
<proteinExistence type="predicted"/>
<dbReference type="AlphaFoldDB" id="A0A1G6GYI7"/>
<feature type="transmembrane region" description="Helical" evidence="1">
    <location>
        <begin position="37"/>
        <end position="57"/>
    </location>
</feature>
<evidence type="ECO:0000313" key="2">
    <source>
        <dbReference type="EMBL" id="SDB87021.1"/>
    </source>
</evidence>
<feature type="transmembrane region" description="Helical" evidence="1">
    <location>
        <begin position="69"/>
        <end position="92"/>
    </location>
</feature>
<accession>A0A1G6GYI7</accession>
<feature type="transmembrane region" description="Helical" evidence="1">
    <location>
        <begin position="98"/>
        <end position="121"/>
    </location>
</feature>
<evidence type="ECO:0008006" key="4">
    <source>
        <dbReference type="Google" id="ProtNLM"/>
    </source>
</evidence>
<evidence type="ECO:0000313" key="3">
    <source>
        <dbReference type="Proteomes" id="UP000199452"/>
    </source>
</evidence>
<protein>
    <recommendedName>
        <fullName evidence="4">ATP synthase I chain</fullName>
    </recommendedName>
</protein>
<dbReference type="STRING" id="1640674.SAMN05216323_100538"/>
<evidence type="ECO:0000256" key="1">
    <source>
        <dbReference type="SAM" id="Phobius"/>
    </source>
</evidence>
<feature type="transmembrane region" description="Helical" evidence="1">
    <location>
        <begin position="12"/>
        <end position="31"/>
    </location>
</feature>
<sequence>MKSFFSKEMLKTLLFGGFLALISFLIFHYIVPEHYFNAFPFLLLLFILYSIFSHVFLDQSDTLRPQAFLNRYLFVTSAKLFLLLMVVVFYIVVIREKAAAFLISLLIIYFIFLVFDISTLLGKSRTSNQKKN</sequence>
<organism evidence="2 3">
    <name type="scientific">Williamwhitmania taraxaci</name>
    <dbReference type="NCBI Taxonomy" id="1640674"/>
    <lineage>
        <taxon>Bacteria</taxon>
        <taxon>Pseudomonadati</taxon>
        <taxon>Bacteroidota</taxon>
        <taxon>Bacteroidia</taxon>
        <taxon>Bacteroidales</taxon>
        <taxon>Williamwhitmaniaceae</taxon>
        <taxon>Williamwhitmania</taxon>
    </lineage>
</organism>
<dbReference type="EMBL" id="FMYP01000005">
    <property type="protein sequence ID" value="SDB87021.1"/>
    <property type="molecule type" value="Genomic_DNA"/>
</dbReference>
<keyword evidence="1" id="KW-0812">Transmembrane</keyword>
<keyword evidence="3" id="KW-1185">Reference proteome</keyword>
<dbReference type="RefSeq" id="WP_092435226.1">
    <property type="nucleotide sequence ID" value="NZ_FMYP01000005.1"/>
</dbReference>
<keyword evidence="1" id="KW-1133">Transmembrane helix</keyword>
<dbReference type="Proteomes" id="UP000199452">
    <property type="component" value="Unassembled WGS sequence"/>
</dbReference>
<name>A0A1G6GYI7_9BACT</name>
<gene>
    <name evidence="2" type="ORF">SAMN05216323_100538</name>
</gene>